<feature type="domain" description="D-isomer specific 2-hydroxyacid dehydrogenase catalytic" evidence="6">
    <location>
        <begin position="66"/>
        <end position="339"/>
    </location>
</feature>
<gene>
    <name evidence="8" type="ORF">NON19_21020</name>
</gene>
<protein>
    <submittedName>
        <fullName evidence="8">Hydroxyacid dehydrogenase</fullName>
    </submittedName>
</protein>
<dbReference type="InterPro" id="IPR036291">
    <property type="entry name" value="NAD(P)-bd_dom_sf"/>
</dbReference>
<evidence type="ECO:0000256" key="1">
    <source>
        <dbReference type="ARBA" id="ARBA00005854"/>
    </source>
</evidence>
<evidence type="ECO:0000313" key="8">
    <source>
        <dbReference type="EMBL" id="MCQ4044445.1"/>
    </source>
</evidence>
<dbReference type="RefSeq" id="WP_255930289.1">
    <property type="nucleotide sequence ID" value="NZ_JANFNH010000027.1"/>
</dbReference>
<feature type="domain" description="D-isomer specific 2-hydroxyacid dehydrogenase NAD-binding" evidence="7">
    <location>
        <begin position="167"/>
        <end position="313"/>
    </location>
</feature>
<dbReference type="Pfam" id="PF00389">
    <property type="entry name" value="2-Hacid_dh"/>
    <property type="match status" value="1"/>
</dbReference>
<organism evidence="8 9">
    <name type="scientific">Streptantibioticus rubrisoli</name>
    <dbReference type="NCBI Taxonomy" id="1387313"/>
    <lineage>
        <taxon>Bacteria</taxon>
        <taxon>Bacillati</taxon>
        <taxon>Actinomycetota</taxon>
        <taxon>Actinomycetes</taxon>
        <taxon>Kitasatosporales</taxon>
        <taxon>Streptomycetaceae</taxon>
        <taxon>Streptantibioticus</taxon>
    </lineage>
</organism>
<dbReference type="PANTHER" id="PTHR10996:SF178">
    <property type="entry name" value="2-HYDROXYACID DEHYDROGENASE YGL185C-RELATED"/>
    <property type="match status" value="1"/>
</dbReference>
<dbReference type="SUPFAM" id="SSF52283">
    <property type="entry name" value="Formate/glycerate dehydrogenase catalytic domain-like"/>
    <property type="match status" value="1"/>
</dbReference>
<dbReference type="InterPro" id="IPR050223">
    <property type="entry name" value="D-isomer_2-hydroxyacid_DH"/>
</dbReference>
<dbReference type="InterPro" id="IPR006139">
    <property type="entry name" value="D-isomer_2_OHA_DH_cat_dom"/>
</dbReference>
<name>A0ABT1PJI6_9ACTN</name>
<dbReference type="Proteomes" id="UP001206206">
    <property type="component" value="Unassembled WGS sequence"/>
</dbReference>
<dbReference type="InterPro" id="IPR006140">
    <property type="entry name" value="D-isomer_DH_NAD-bd"/>
</dbReference>
<sequence length="353" mass="38359">MPHGQQGTPPLPLKPSSPRRPRAVLAISRAAREALLDPTALRRLRHVARVDPELLISSPADFTGRAAQLADAEALFTCWGCPPLTSDALAGMPRLRTVVHAAGSVKGHITEACWERGLTVSCAAAANALPVAEYTVAAILFSGKRIWELARTYRARRTPPEGLLGCPALGNFRRTVGVVGASRIGRRVIELLRPFDLRVLVYDPYLTREAARQLGADPVELDQLARRSDVVTLHAPALPSTRHLFDRARLALLPDGATLINTARGWLVDTEALTDELVRGRLYAVLDHTEPEVLPADSPLYELPNVLLTPHVAGSLGTELTRLAHAAIDELERYAAGLPYAQPVTRRILTYSA</sequence>
<keyword evidence="3" id="KW-0520">NAD</keyword>
<keyword evidence="2 4" id="KW-0560">Oxidoreductase</keyword>
<evidence type="ECO:0000256" key="4">
    <source>
        <dbReference type="RuleBase" id="RU003719"/>
    </source>
</evidence>
<keyword evidence="9" id="KW-1185">Reference proteome</keyword>
<evidence type="ECO:0000259" key="7">
    <source>
        <dbReference type="Pfam" id="PF02826"/>
    </source>
</evidence>
<evidence type="ECO:0000256" key="5">
    <source>
        <dbReference type="SAM" id="MobiDB-lite"/>
    </source>
</evidence>
<evidence type="ECO:0000313" key="9">
    <source>
        <dbReference type="Proteomes" id="UP001206206"/>
    </source>
</evidence>
<feature type="region of interest" description="Disordered" evidence="5">
    <location>
        <begin position="1"/>
        <end position="20"/>
    </location>
</feature>
<dbReference type="CDD" id="cd12167">
    <property type="entry name" value="2-Hacid_dh_8"/>
    <property type="match status" value="1"/>
</dbReference>
<evidence type="ECO:0000256" key="2">
    <source>
        <dbReference type="ARBA" id="ARBA00023002"/>
    </source>
</evidence>
<proteinExistence type="inferred from homology"/>
<dbReference type="Pfam" id="PF02826">
    <property type="entry name" value="2-Hacid_dh_C"/>
    <property type="match status" value="1"/>
</dbReference>
<evidence type="ECO:0000256" key="3">
    <source>
        <dbReference type="ARBA" id="ARBA00023027"/>
    </source>
</evidence>
<dbReference type="Gene3D" id="3.40.50.720">
    <property type="entry name" value="NAD(P)-binding Rossmann-like Domain"/>
    <property type="match status" value="2"/>
</dbReference>
<dbReference type="SUPFAM" id="SSF51735">
    <property type="entry name" value="NAD(P)-binding Rossmann-fold domains"/>
    <property type="match status" value="1"/>
</dbReference>
<dbReference type="PANTHER" id="PTHR10996">
    <property type="entry name" value="2-HYDROXYACID DEHYDROGENASE-RELATED"/>
    <property type="match status" value="1"/>
</dbReference>
<evidence type="ECO:0000259" key="6">
    <source>
        <dbReference type="Pfam" id="PF00389"/>
    </source>
</evidence>
<comment type="similarity">
    <text evidence="1 4">Belongs to the D-isomer specific 2-hydroxyacid dehydrogenase family.</text>
</comment>
<accession>A0ABT1PJI6</accession>
<comment type="caution">
    <text evidence="8">The sequence shown here is derived from an EMBL/GenBank/DDBJ whole genome shotgun (WGS) entry which is preliminary data.</text>
</comment>
<dbReference type="EMBL" id="JANFNH010000027">
    <property type="protein sequence ID" value="MCQ4044445.1"/>
    <property type="molecule type" value="Genomic_DNA"/>
</dbReference>
<reference evidence="8 9" key="1">
    <citation type="submission" date="2022-06" db="EMBL/GenBank/DDBJ databases">
        <title>Draft genome sequence of type strain Streptomyces rubrisoli DSM 42083.</title>
        <authorList>
            <person name="Duangmal K."/>
            <person name="Klaysubun C."/>
        </authorList>
    </citation>
    <scope>NUCLEOTIDE SEQUENCE [LARGE SCALE GENOMIC DNA]</scope>
    <source>
        <strain evidence="8 9">DSM 42083</strain>
    </source>
</reference>